<evidence type="ECO:0000256" key="6">
    <source>
        <dbReference type="ARBA" id="ARBA00023125"/>
    </source>
</evidence>
<dbReference type="Pfam" id="PF04770">
    <property type="entry name" value="ZF-HD_dimer"/>
    <property type="match status" value="1"/>
</dbReference>
<evidence type="ECO:0000256" key="3">
    <source>
        <dbReference type="ARBA" id="ARBA00022771"/>
    </source>
</evidence>
<keyword evidence="5" id="KW-0805">Transcription regulation</keyword>
<evidence type="ECO:0000259" key="11">
    <source>
        <dbReference type="PROSITE" id="PS51523"/>
    </source>
</evidence>
<sequence>MFCSREPESFMAEQRPLLSQIMNLSGANGGGVQLPVSIAAAYHVYANGNAANCSPPVTMLENTTNPQNPHTNPQNPHTAALNLQNLTTTPANPQSFSPNPQSPGAIGEANPRVEVRVPRYRECQRNYAASMGGHTVDGCGEFMPADEDGLKCAACGCHRNFHRREVEGEETPPPCECCTRRDRKRTAGEPPVVAYYTPPLPHGSSAAAGLLPVPMGIPESDDLDGNHFNNNNYEHSQGRGLKKRFRTKFSQDQKDKMCHFADKIGWKMKKEDEESVQDFCNQIGVGKGVLKVWMHNNKHTLGKKPS</sequence>
<dbReference type="InterPro" id="IPR006456">
    <property type="entry name" value="ZF_HD_homeobox_Cys/His_dimer"/>
</dbReference>
<feature type="region of interest" description="Disordered" evidence="10">
    <location>
        <begin position="88"/>
        <end position="109"/>
    </location>
</feature>
<reference evidence="12" key="1">
    <citation type="submission" date="2015-03" db="EMBL/GenBank/DDBJ databases">
        <title>A transcriptome of Araucaria cunninghamii, an australian fine timber species.</title>
        <authorList>
            <person name="Jing Yi C.J.Y."/>
            <person name="Yin San L.Y.S."/>
            <person name="Abdul Karim S.S."/>
            <person name="Wan Azmi N.N."/>
            <person name="Hercus R.R."/>
            <person name="Croft L.L."/>
        </authorList>
    </citation>
    <scope>NUCLEOTIDE SEQUENCE</scope>
    <source>
        <strain evidence="12">MI0301</strain>
        <tissue evidence="12">Leaf</tissue>
    </source>
</reference>
<dbReference type="GO" id="GO:0003700">
    <property type="term" value="F:DNA-binding transcription factor activity"/>
    <property type="evidence" value="ECO:0007669"/>
    <property type="project" value="TreeGrafter"/>
</dbReference>
<keyword evidence="7" id="KW-0371">Homeobox</keyword>
<comment type="subcellular location">
    <subcellularLocation>
        <location evidence="1">Nucleus</location>
    </subcellularLocation>
</comment>
<dbReference type="FunFam" id="1.10.10.60:FF:000257">
    <property type="entry name" value="Zinc-finger homeodomain protein 2"/>
    <property type="match status" value="1"/>
</dbReference>
<dbReference type="NCBIfam" id="TIGR01565">
    <property type="entry name" value="homeo_ZF_HD"/>
    <property type="match status" value="1"/>
</dbReference>
<dbReference type="InterPro" id="IPR009057">
    <property type="entry name" value="Homeodomain-like_sf"/>
</dbReference>
<proteinExistence type="predicted"/>
<dbReference type="GO" id="GO:0000976">
    <property type="term" value="F:transcription cis-regulatory region binding"/>
    <property type="evidence" value="ECO:0007669"/>
    <property type="project" value="TreeGrafter"/>
</dbReference>
<dbReference type="NCBIfam" id="TIGR01566">
    <property type="entry name" value="ZF_HD_prot_N"/>
    <property type="match status" value="1"/>
</dbReference>
<keyword evidence="9" id="KW-0539">Nucleus</keyword>
<dbReference type="PANTHER" id="PTHR31948:SF171">
    <property type="entry name" value="HOMEOBOX DOMAIN-CONTAINING PROTEIN"/>
    <property type="match status" value="1"/>
</dbReference>
<evidence type="ECO:0000256" key="10">
    <source>
        <dbReference type="SAM" id="MobiDB-lite"/>
    </source>
</evidence>
<name>A0A0D6QXS6_ARACU</name>
<protein>
    <recommendedName>
        <fullName evidence="11">ZF-HD dimerization-type domain-containing protein</fullName>
    </recommendedName>
</protein>
<keyword evidence="6" id="KW-0238">DNA-binding</keyword>
<evidence type="ECO:0000256" key="5">
    <source>
        <dbReference type="ARBA" id="ARBA00023015"/>
    </source>
</evidence>
<accession>A0A0D6QXS6</accession>
<keyword evidence="8" id="KW-0804">Transcription</keyword>
<evidence type="ECO:0000256" key="8">
    <source>
        <dbReference type="ARBA" id="ARBA00023163"/>
    </source>
</evidence>
<dbReference type="GO" id="GO:0008270">
    <property type="term" value="F:zinc ion binding"/>
    <property type="evidence" value="ECO:0007669"/>
    <property type="project" value="UniProtKB-KW"/>
</dbReference>
<dbReference type="PROSITE" id="PS51523">
    <property type="entry name" value="ZF_HD_DIMER"/>
    <property type="match status" value="1"/>
</dbReference>
<keyword evidence="3" id="KW-0863">Zinc-finger</keyword>
<evidence type="ECO:0000256" key="2">
    <source>
        <dbReference type="ARBA" id="ARBA00022723"/>
    </source>
</evidence>
<dbReference type="PANTHER" id="PTHR31948">
    <property type="entry name" value="ZINC-FINGER HOMEODOMAIN PROTEIN 2"/>
    <property type="match status" value="1"/>
</dbReference>
<evidence type="ECO:0000256" key="1">
    <source>
        <dbReference type="ARBA" id="ARBA00004123"/>
    </source>
</evidence>
<evidence type="ECO:0000313" key="12">
    <source>
        <dbReference type="EMBL" id="JAG94465.1"/>
    </source>
</evidence>
<evidence type="ECO:0000256" key="4">
    <source>
        <dbReference type="ARBA" id="ARBA00022833"/>
    </source>
</evidence>
<dbReference type="GO" id="GO:0050793">
    <property type="term" value="P:regulation of developmental process"/>
    <property type="evidence" value="ECO:0007669"/>
    <property type="project" value="TreeGrafter"/>
</dbReference>
<dbReference type="Gene3D" id="1.10.10.60">
    <property type="entry name" value="Homeodomain-like"/>
    <property type="match status" value="1"/>
</dbReference>
<keyword evidence="2" id="KW-0479">Metal-binding</keyword>
<organism evidence="12">
    <name type="scientific">Araucaria cunninghamii</name>
    <name type="common">Hoop pine</name>
    <name type="synonym">Moreton Bay pine</name>
    <dbReference type="NCBI Taxonomy" id="56994"/>
    <lineage>
        <taxon>Eukaryota</taxon>
        <taxon>Viridiplantae</taxon>
        <taxon>Streptophyta</taxon>
        <taxon>Embryophyta</taxon>
        <taxon>Tracheophyta</taxon>
        <taxon>Spermatophyta</taxon>
        <taxon>Pinopsida</taxon>
        <taxon>Pinidae</taxon>
        <taxon>Conifers II</taxon>
        <taxon>Araucariales</taxon>
        <taxon>Araucariaceae</taxon>
        <taxon>Araucaria</taxon>
    </lineage>
</organism>
<feature type="compositionally biased region" description="Low complexity" evidence="10">
    <location>
        <begin position="88"/>
        <end position="103"/>
    </location>
</feature>
<evidence type="ECO:0000256" key="9">
    <source>
        <dbReference type="ARBA" id="ARBA00023242"/>
    </source>
</evidence>
<dbReference type="EMBL" id="GCKF01043451">
    <property type="protein sequence ID" value="JAG94465.1"/>
    <property type="molecule type" value="Transcribed_RNA"/>
</dbReference>
<dbReference type="AlphaFoldDB" id="A0A0D6QXS6"/>
<keyword evidence="4" id="KW-0862">Zinc</keyword>
<feature type="domain" description="ZF-HD dimerization-type" evidence="11">
    <location>
        <begin position="120"/>
        <end position="165"/>
    </location>
</feature>
<dbReference type="SUPFAM" id="SSF46689">
    <property type="entry name" value="Homeodomain-like"/>
    <property type="match status" value="1"/>
</dbReference>
<dbReference type="InterPro" id="IPR006455">
    <property type="entry name" value="Homeodomain_ZF_HD"/>
</dbReference>
<evidence type="ECO:0000256" key="7">
    <source>
        <dbReference type="ARBA" id="ARBA00023155"/>
    </source>
</evidence>
<dbReference type="GO" id="GO:0005634">
    <property type="term" value="C:nucleus"/>
    <property type="evidence" value="ECO:0007669"/>
    <property type="project" value="UniProtKB-SubCell"/>
</dbReference>